<dbReference type="AlphaFoldDB" id="A0A132BB88"/>
<feature type="non-terminal residue" evidence="3">
    <location>
        <position position="223"/>
    </location>
</feature>
<feature type="region of interest" description="Disordered" evidence="1">
    <location>
        <begin position="1"/>
        <end position="151"/>
    </location>
</feature>
<reference evidence="3 4" key="1">
    <citation type="submission" date="2015-10" db="EMBL/GenBank/DDBJ databases">
        <title>Full genome of DAOMC 229536 Phialocephala scopiformis, a fungal endophyte of spruce producing the potent anti-insectan compound rugulosin.</title>
        <authorList>
            <consortium name="DOE Joint Genome Institute"/>
            <person name="Walker A.K."/>
            <person name="Frasz S.L."/>
            <person name="Seifert K.A."/>
            <person name="Miller J.D."/>
            <person name="Mondo S.J."/>
            <person name="Labutti K."/>
            <person name="Lipzen A."/>
            <person name="Dockter R."/>
            <person name="Kennedy M."/>
            <person name="Grigoriev I.V."/>
            <person name="Spatafora J.W."/>
        </authorList>
    </citation>
    <scope>NUCLEOTIDE SEQUENCE [LARGE SCALE GENOMIC DNA]</scope>
    <source>
        <strain evidence="3 4">CBS 120377</strain>
    </source>
</reference>
<feature type="compositionally biased region" description="Polar residues" evidence="1">
    <location>
        <begin position="91"/>
        <end position="102"/>
    </location>
</feature>
<feature type="domain" description="Helix-turn-helix" evidence="2">
    <location>
        <begin position="186"/>
        <end position="223"/>
    </location>
</feature>
<dbReference type="GeneID" id="28820887"/>
<dbReference type="Proteomes" id="UP000070700">
    <property type="component" value="Unassembled WGS sequence"/>
</dbReference>
<dbReference type="InterPro" id="IPR054448">
    <property type="entry name" value="HTH_put_ascomycetes"/>
</dbReference>
<evidence type="ECO:0000313" key="3">
    <source>
        <dbReference type="EMBL" id="KUJ09651.1"/>
    </source>
</evidence>
<evidence type="ECO:0000256" key="1">
    <source>
        <dbReference type="SAM" id="MobiDB-lite"/>
    </source>
</evidence>
<dbReference type="EMBL" id="KQ947431">
    <property type="protein sequence ID" value="KUJ09651.1"/>
    <property type="molecule type" value="Genomic_DNA"/>
</dbReference>
<feature type="compositionally biased region" description="Low complexity" evidence="1">
    <location>
        <begin position="1"/>
        <end position="26"/>
    </location>
</feature>
<gene>
    <name evidence="3" type="ORF">LY89DRAFT_627858</name>
</gene>
<evidence type="ECO:0000259" key="2">
    <source>
        <dbReference type="Pfam" id="PF22943"/>
    </source>
</evidence>
<proteinExistence type="predicted"/>
<sequence>MGSSTSKAAKSASKLSATNTARTYPTRSPPPSSNTTNAQTSRPTPDARLGPTVHPESTATDSRDQSIPPSSSDPDLSLNARLRTLGPVQPNPTLSNSSTYTFARSPPLTHSDRPSTNSSTSQTHTDPSLTHTQFQPSASNPAQSIFPGRGRENPAISLLTARYRLAEEAEREFAALGKKGSAGRGFVDVQTLRQVLVLRGEGMGGAEIEGRLGLKAGVVGRLG</sequence>
<feature type="compositionally biased region" description="Low complexity" evidence="1">
    <location>
        <begin position="65"/>
        <end position="77"/>
    </location>
</feature>
<accession>A0A132BB88</accession>
<dbReference type="Pfam" id="PF22943">
    <property type="entry name" value="HTH_68"/>
    <property type="match status" value="1"/>
</dbReference>
<protein>
    <recommendedName>
        <fullName evidence="2">Helix-turn-helix domain-containing protein</fullName>
    </recommendedName>
</protein>
<dbReference type="RefSeq" id="XP_018064006.1">
    <property type="nucleotide sequence ID" value="XM_018211161.1"/>
</dbReference>
<name>A0A132BB88_MOLSC</name>
<evidence type="ECO:0000313" key="4">
    <source>
        <dbReference type="Proteomes" id="UP000070700"/>
    </source>
</evidence>
<dbReference type="InParanoid" id="A0A132BB88"/>
<dbReference type="OrthoDB" id="4085451at2759"/>
<organism evidence="3 4">
    <name type="scientific">Mollisia scopiformis</name>
    <name type="common">Conifer needle endophyte fungus</name>
    <name type="synonym">Phialocephala scopiformis</name>
    <dbReference type="NCBI Taxonomy" id="149040"/>
    <lineage>
        <taxon>Eukaryota</taxon>
        <taxon>Fungi</taxon>
        <taxon>Dikarya</taxon>
        <taxon>Ascomycota</taxon>
        <taxon>Pezizomycotina</taxon>
        <taxon>Leotiomycetes</taxon>
        <taxon>Helotiales</taxon>
        <taxon>Mollisiaceae</taxon>
        <taxon>Mollisia</taxon>
    </lineage>
</organism>
<dbReference type="KEGG" id="psco:LY89DRAFT_627858"/>
<feature type="compositionally biased region" description="Polar residues" evidence="1">
    <location>
        <begin position="114"/>
        <end position="143"/>
    </location>
</feature>
<keyword evidence="4" id="KW-1185">Reference proteome</keyword>